<evidence type="ECO:0000313" key="2">
    <source>
        <dbReference type="EMBL" id="MDN4166786.1"/>
    </source>
</evidence>
<dbReference type="Proteomes" id="UP001168552">
    <property type="component" value="Unassembled WGS sequence"/>
</dbReference>
<dbReference type="CDD" id="cd04181">
    <property type="entry name" value="NTP_transferase"/>
    <property type="match status" value="1"/>
</dbReference>
<name>A0ABT8F8I0_9BACT</name>
<proteinExistence type="predicted"/>
<accession>A0ABT8F8I0</accession>
<dbReference type="PANTHER" id="PTHR42883:SF2">
    <property type="entry name" value="THYMIDYLYLTRANSFERASE"/>
    <property type="match status" value="1"/>
</dbReference>
<dbReference type="Gene3D" id="2.160.10.10">
    <property type="entry name" value="Hexapeptide repeat proteins"/>
    <property type="match status" value="1"/>
</dbReference>
<dbReference type="EMBL" id="JAUHJS010000008">
    <property type="protein sequence ID" value="MDN4166786.1"/>
    <property type="molecule type" value="Genomic_DNA"/>
</dbReference>
<protein>
    <submittedName>
        <fullName evidence="2">Sugar phosphate nucleotidyltransferase</fullName>
    </submittedName>
</protein>
<feature type="domain" description="Nucleotidyl transferase" evidence="1">
    <location>
        <begin position="2"/>
        <end position="236"/>
    </location>
</feature>
<gene>
    <name evidence="2" type="ORF">QWY31_14840</name>
</gene>
<evidence type="ECO:0000259" key="1">
    <source>
        <dbReference type="Pfam" id="PF00483"/>
    </source>
</evidence>
<evidence type="ECO:0000313" key="3">
    <source>
        <dbReference type="Proteomes" id="UP001168552"/>
    </source>
</evidence>
<dbReference type="SUPFAM" id="SSF53448">
    <property type="entry name" value="Nucleotide-diphospho-sugar transferases"/>
    <property type="match status" value="1"/>
</dbReference>
<keyword evidence="3" id="KW-1185">Reference proteome</keyword>
<dbReference type="PANTHER" id="PTHR42883">
    <property type="entry name" value="GLUCOSE-1-PHOSPHATE THYMIDYLTRANSFERASE"/>
    <property type="match status" value="1"/>
</dbReference>
<comment type="caution">
    <text evidence="2">The sequence shown here is derived from an EMBL/GenBank/DDBJ whole genome shotgun (WGS) entry which is preliminary data.</text>
</comment>
<sequence length="334" mass="37019">MKAIIPVAGIGTRLRPHTHTQPKALVPVAGKPIIGHIIDILVEGGIKDFIFITGYLAPKVESYIKNNYTSPEISIQFVQQEPREGIGHSIWFARELFQNEKEVLIMLGDTILNLNLKDFLSVKHSVVGIKKVEVPGMFGVAEINPEGWIKRVIEKPTIPKSNLALVGIYKIKNPKLLLEGIEHLMENDKKTHGEFQLTDALMYMIEKGEKFQTFTVDHWYDCGKKESLLHANAVLLSNPVFKSVVHKEWPQTIIIPPVSIGKNCSISNSIIGPNVAIGDNAIVNYTIVKDSIIGAYSELESVVLEHSIIGNDSSLKGLSQSLNIGDNTEINFMP</sequence>
<dbReference type="Gene3D" id="3.90.550.10">
    <property type="entry name" value="Spore Coat Polysaccharide Biosynthesis Protein SpsA, Chain A"/>
    <property type="match status" value="1"/>
</dbReference>
<dbReference type="Pfam" id="PF00483">
    <property type="entry name" value="NTP_transferase"/>
    <property type="match status" value="1"/>
</dbReference>
<dbReference type="RefSeq" id="WP_320005322.1">
    <property type="nucleotide sequence ID" value="NZ_JAUHJS010000008.1"/>
</dbReference>
<dbReference type="InterPro" id="IPR029044">
    <property type="entry name" value="Nucleotide-diphossugar_trans"/>
</dbReference>
<organism evidence="2 3">
    <name type="scientific">Shiella aurantiaca</name>
    <dbReference type="NCBI Taxonomy" id="3058365"/>
    <lineage>
        <taxon>Bacteria</taxon>
        <taxon>Pseudomonadati</taxon>
        <taxon>Bacteroidota</taxon>
        <taxon>Cytophagia</taxon>
        <taxon>Cytophagales</taxon>
        <taxon>Shiellaceae</taxon>
        <taxon>Shiella</taxon>
    </lineage>
</organism>
<dbReference type="InterPro" id="IPR005835">
    <property type="entry name" value="NTP_transferase_dom"/>
</dbReference>
<reference evidence="2" key="1">
    <citation type="submission" date="2023-06" db="EMBL/GenBank/DDBJ databases">
        <title>Cytophagales bacterium Strain LB-30, isolated from soil.</title>
        <authorList>
            <person name="Liu B."/>
        </authorList>
    </citation>
    <scope>NUCLEOTIDE SEQUENCE</scope>
    <source>
        <strain evidence="2">LB-30</strain>
    </source>
</reference>